<feature type="transmembrane region" description="Helical" evidence="8">
    <location>
        <begin position="238"/>
        <end position="261"/>
    </location>
</feature>
<feature type="transmembrane region" description="Helical" evidence="8">
    <location>
        <begin position="198"/>
        <end position="218"/>
    </location>
</feature>
<dbReference type="GO" id="GO:0016020">
    <property type="term" value="C:membrane"/>
    <property type="evidence" value="ECO:0007669"/>
    <property type="project" value="UniProtKB-SubCell"/>
</dbReference>
<dbReference type="InterPro" id="IPR044851">
    <property type="entry name" value="Wax_synthase"/>
</dbReference>
<feature type="domain" description="Wax synthase" evidence="9">
    <location>
        <begin position="265"/>
        <end position="363"/>
    </location>
</feature>
<sequence>MVTSDDVPPWFTAGLPLPRSWNPAYVLVSNMPRFLELVPQLQRRENVWRHWLGPWGFQVLAYPVASYSLETFFDEALRMVLDLVLLFVLVSMCYAATKSLDLKWRRLSAITLSTQLMLWSISIAGGQSRVLNFLRGALAFRSSLLLWDIFTIRPVAEVESWSNVRMFAQLWLFPVETSELAQDLERARRPRLQCLRGLGKGLVYLLSSQLFLLFFPPIQVVVEMPKYQYMAYALPMVFGLYFMLSSTGFFVMNIIGLILGVEQAPLFENPFLTTSVQKFWSRWNRAIATVLHRVVFGGTHSHDARKQRSDSDTASKPAPSLARFAQTSLTAMTTFLVSGLFHEFLLYCATPGLFGWQTLFFLLNGALAVASNALSRYAPDLVRRTPMVVRYVILLLFCCRTAHLFFVPLQTHNMLAEPQMLFQLFVLPRNTPPAHAYFLYLF</sequence>
<evidence type="ECO:0000256" key="6">
    <source>
        <dbReference type="ARBA" id="ARBA00022989"/>
    </source>
</evidence>
<accession>A0AAF0IZ08</accession>
<dbReference type="PANTHER" id="PTHR31595">
    <property type="entry name" value="LONG-CHAIN-ALCOHOL O-FATTY-ACYLTRANSFERASE 3-RELATED"/>
    <property type="match status" value="1"/>
</dbReference>
<reference evidence="10" key="1">
    <citation type="submission" date="2023-03" db="EMBL/GenBank/DDBJ databases">
        <title>Mating type loci evolution in Malassezia.</title>
        <authorList>
            <person name="Coelho M.A."/>
        </authorList>
    </citation>
    <scope>NUCLEOTIDE SEQUENCE</scope>
    <source>
        <strain evidence="10">CBS 12830</strain>
    </source>
</reference>
<proteinExistence type="inferred from homology"/>
<evidence type="ECO:0000256" key="2">
    <source>
        <dbReference type="ARBA" id="ARBA00005179"/>
    </source>
</evidence>
<gene>
    <name evidence="10" type="ORF">MEQU1_002126</name>
</gene>
<dbReference type="Pfam" id="PF13813">
    <property type="entry name" value="MBOAT_2"/>
    <property type="match status" value="1"/>
</dbReference>
<evidence type="ECO:0000313" key="11">
    <source>
        <dbReference type="Proteomes" id="UP001214415"/>
    </source>
</evidence>
<name>A0AAF0IZ08_9BASI</name>
<keyword evidence="11" id="KW-1185">Reference proteome</keyword>
<organism evidence="10 11">
    <name type="scientific">Malassezia equina</name>
    <dbReference type="NCBI Taxonomy" id="1381935"/>
    <lineage>
        <taxon>Eukaryota</taxon>
        <taxon>Fungi</taxon>
        <taxon>Dikarya</taxon>
        <taxon>Basidiomycota</taxon>
        <taxon>Ustilaginomycotina</taxon>
        <taxon>Malasseziomycetes</taxon>
        <taxon>Malasseziales</taxon>
        <taxon>Malasseziaceae</taxon>
        <taxon>Malassezia</taxon>
    </lineage>
</organism>
<comment type="similarity">
    <text evidence="3">Belongs to the wax synthase family.</text>
</comment>
<keyword evidence="7 8" id="KW-0472">Membrane</keyword>
<evidence type="ECO:0000256" key="4">
    <source>
        <dbReference type="ARBA" id="ARBA00022679"/>
    </source>
</evidence>
<evidence type="ECO:0000256" key="7">
    <source>
        <dbReference type="ARBA" id="ARBA00023136"/>
    </source>
</evidence>
<dbReference type="Proteomes" id="UP001214415">
    <property type="component" value="Chromosome 4"/>
</dbReference>
<dbReference type="EMBL" id="CP119903">
    <property type="protein sequence ID" value="WFD23436.1"/>
    <property type="molecule type" value="Genomic_DNA"/>
</dbReference>
<feature type="transmembrane region" description="Helical" evidence="8">
    <location>
        <begin position="387"/>
        <end position="406"/>
    </location>
</feature>
<dbReference type="AlphaFoldDB" id="A0AAF0IZ08"/>
<feature type="transmembrane region" description="Helical" evidence="8">
    <location>
        <begin position="353"/>
        <end position="375"/>
    </location>
</feature>
<evidence type="ECO:0000313" key="10">
    <source>
        <dbReference type="EMBL" id="WFD23436.1"/>
    </source>
</evidence>
<dbReference type="PANTHER" id="PTHR31595:SF57">
    <property type="entry name" value="OS04G0481900 PROTEIN"/>
    <property type="match status" value="1"/>
</dbReference>
<dbReference type="InterPro" id="IPR032805">
    <property type="entry name" value="Wax_synthase_dom"/>
</dbReference>
<evidence type="ECO:0000256" key="5">
    <source>
        <dbReference type="ARBA" id="ARBA00022692"/>
    </source>
</evidence>
<comment type="subcellular location">
    <subcellularLocation>
        <location evidence="1">Membrane</location>
        <topology evidence="1">Multi-pass membrane protein</topology>
    </subcellularLocation>
</comment>
<keyword evidence="5 8" id="KW-0812">Transmembrane</keyword>
<evidence type="ECO:0000256" key="1">
    <source>
        <dbReference type="ARBA" id="ARBA00004141"/>
    </source>
</evidence>
<feature type="transmembrane region" description="Helical" evidence="8">
    <location>
        <begin position="76"/>
        <end position="95"/>
    </location>
</feature>
<dbReference type="GO" id="GO:0006629">
    <property type="term" value="P:lipid metabolic process"/>
    <property type="evidence" value="ECO:0007669"/>
    <property type="project" value="InterPro"/>
</dbReference>
<evidence type="ECO:0000256" key="8">
    <source>
        <dbReference type="SAM" id="Phobius"/>
    </source>
</evidence>
<evidence type="ECO:0000256" key="3">
    <source>
        <dbReference type="ARBA" id="ARBA00007282"/>
    </source>
</evidence>
<protein>
    <recommendedName>
        <fullName evidence="9">Wax synthase domain-containing protein</fullName>
    </recommendedName>
</protein>
<keyword evidence="4" id="KW-0808">Transferase</keyword>
<dbReference type="GO" id="GO:0008374">
    <property type="term" value="F:O-acyltransferase activity"/>
    <property type="evidence" value="ECO:0007669"/>
    <property type="project" value="InterPro"/>
</dbReference>
<evidence type="ECO:0000259" key="9">
    <source>
        <dbReference type="Pfam" id="PF13813"/>
    </source>
</evidence>
<comment type="pathway">
    <text evidence="2">Secondary metabolite biosynthesis.</text>
</comment>
<feature type="transmembrane region" description="Helical" evidence="8">
    <location>
        <begin position="329"/>
        <end position="347"/>
    </location>
</feature>
<keyword evidence="6 8" id="KW-1133">Transmembrane helix</keyword>